<dbReference type="AlphaFoldDB" id="A0AAD9DAE4"/>
<comment type="caution">
    <text evidence="2">The sequence shown here is derived from an EMBL/GenBank/DDBJ whole genome shotgun (WGS) entry which is preliminary data.</text>
</comment>
<reference evidence="2" key="1">
    <citation type="submission" date="2023-06" db="EMBL/GenBank/DDBJ databases">
        <title>Survivors Of The Sea: Transcriptome response of Skeletonema marinoi to long-term dormancy.</title>
        <authorList>
            <person name="Pinder M.I.M."/>
            <person name="Kourtchenko O."/>
            <person name="Robertson E.K."/>
            <person name="Larsson T."/>
            <person name="Maumus F."/>
            <person name="Osuna-Cruz C.M."/>
            <person name="Vancaester E."/>
            <person name="Stenow R."/>
            <person name="Vandepoele K."/>
            <person name="Ploug H."/>
            <person name="Bruchert V."/>
            <person name="Godhe A."/>
            <person name="Topel M."/>
        </authorList>
    </citation>
    <scope>NUCLEOTIDE SEQUENCE</scope>
    <source>
        <strain evidence="2">R05AC</strain>
    </source>
</reference>
<sequence>MTAITSNLSRRSTPSSAKLEGKNVIKKRKIIGDSIVQRSVQSALDIHLTLRWWIILSTIAIINIGIWSYSCYLILYNNRKGEGNADGASPSSNENVNKHPYQRYHLFLSGVYVFVCAYRSFLPRIDLERYCLFDTRLSSIFLGRLAATIAEVSFAAQISLFLYHIGEVHDHVWTQRLALCLVPAIFTAQCFCWCGVVTLNHLYHAIEESIWAVSAFFISGAMGSLAYYQPESQHVGIVGMAMCMVFFVFMVTVDVPMYVKRWREGQQYMMKMRMSKDDEGKKKHMMYMNSFEGSIDAIERRVVTKSWHVWKEETVWLTMYFSTAVWLSLLLVHKSVQHW</sequence>
<feature type="transmembrane region" description="Helical" evidence="1">
    <location>
        <begin position="209"/>
        <end position="228"/>
    </location>
</feature>
<evidence type="ECO:0000313" key="2">
    <source>
        <dbReference type="EMBL" id="KAK1740201.1"/>
    </source>
</evidence>
<gene>
    <name evidence="2" type="ORF">QTG54_009151</name>
</gene>
<evidence type="ECO:0000256" key="1">
    <source>
        <dbReference type="SAM" id="Phobius"/>
    </source>
</evidence>
<dbReference type="Proteomes" id="UP001224775">
    <property type="component" value="Unassembled WGS sequence"/>
</dbReference>
<protein>
    <submittedName>
        <fullName evidence="2">Uncharacterized protein</fullName>
    </submittedName>
</protein>
<dbReference type="EMBL" id="JATAAI010000016">
    <property type="protein sequence ID" value="KAK1740201.1"/>
    <property type="molecule type" value="Genomic_DNA"/>
</dbReference>
<organism evidence="2 3">
    <name type="scientific">Skeletonema marinoi</name>
    <dbReference type="NCBI Taxonomy" id="267567"/>
    <lineage>
        <taxon>Eukaryota</taxon>
        <taxon>Sar</taxon>
        <taxon>Stramenopiles</taxon>
        <taxon>Ochrophyta</taxon>
        <taxon>Bacillariophyta</taxon>
        <taxon>Coscinodiscophyceae</taxon>
        <taxon>Thalassiosirophycidae</taxon>
        <taxon>Thalassiosirales</taxon>
        <taxon>Skeletonemataceae</taxon>
        <taxon>Skeletonema</taxon>
        <taxon>Skeletonema marinoi-dohrnii complex</taxon>
    </lineage>
</organism>
<feature type="transmembrane region" description="Helical" evidence="1">
    <location>
        <begin position="177"/>
        <end position="203"/>
    </location>
</feature>
<feature type="transmembrane region" description="Helical" evidence="1">
    <location>
        <begin position="314"/>
        <end position="332"/>
    </location>
</feature>
<accession>A0AAD9DAE4</accession>
<name>A0AAD9DAE4_9STRA</name>
<keyword evidence="1" id="KW-0472">Membrane</keyword>
<keyword evidence="1" id="KW-1133">Transmembrane helix</keyword>
<keyword evidence="1" id="KW-0812">Transmembrane</keyword>
<keyword evidence="3" id="KW-1185">Reference proteome</keyword>
<proteinExistence type="predicted"/>
<evidence type="ECO:0000313" key="3">
    <source>
        <dbReference type="Proteomes" id="UP001224775"/>
    </source>
</evidence>
<feature type="transmembrane region" description="Helical" evidence="1">
    <location>
        <begin position="235"/>
        <end position="259"/>
    </location>
</feature>
<feature type="transmembrane region" description="Helical" evidence="1">
    <location>
        <begin position="104"/>
        <end position="121"/>
    </location>
</feature>
<feature type="transmembrane region" description="Helical" evidence="1">
    <location>
        <begin position="141"/>
        <end position="165"/>
    </location>
</feature>
<feature type="transmembrane region" description="Helical" evidence="1">
    <location>
        <begin position="52"/>
        <end position="75"/>
    </location>
</feature>